<proteinExistence type="predicted"/>
<gene>
    <name evidence="1" type="ORF">ACFQ44_04140</name>
</gene>
<dbReference type="InterPro" id="IPR024229">
    <property type="entry name" value="DUF3781"/>
</dbReference>
<accession>A0ABW4D4K0</accession>
<dbReference type="Proteomes" id="UP001597189">
    <property type="component" value="Unassembled WGS sequence"/>
</dbReference>
<sequence>MTQLKAHVCYTELVYQRVNKKLSVDLSPVDVEALVFAVLDDDASRVEKLGKNYCVTNSARGVQLVINSINYRLITVNCAME</sequence>
<name>A0ABW4D4K0_9LACO</name>
<keyword evidence="2" id="KW-1185">Reference proteome</keyword>
<evidence type="ECO:0000313" key="2">
    <source>
        <dbReference type="Proteomes" id="UP001597189"/>
    </source>
</evidence>
<dbReference type="Pfam" id="PF12636">
    <property type="entry name" value="DUF3781"/>
    <property type="match status" value="1"/>
</dbReference>
<protein>
    <submittedName>
        <fullName evidence="1">DUF3781 domain-containing protein</fullName>
    </submittedName>
</protein>
<comment type="caution">
    <text evidence="1">The sequence shown here is derived from an EMBL/GenBank/DDBJ whole genome shotgun (WGS) entry which is preliminary data.</text>
</comment>
<dbReference type="EMBL" id="JBHTOD010000003">
    <property type="protein sequence ID" value="MFD1454877.1"/>
    <property type="molecule type" value="Genomic_DNA"/>
</dbReference>
<dbReference type="RefSeq" id="WP_203644299.1">
    <property type="nucleotide sequence ID" value="NZ_BOLN01000003.1"/>
</dbReference>
<evidence type="ECO:0000313" key="1">
    <source>
        <dbReference type="EMBL" id="MFD1454877.1"/>
    </source>
</evidence>
<organism evidence="1 2">
    <name type="scientific">Levilactobacillus lanxiensis</name>
    <dbReference type="NCBI Taxonomy" id="2799568"/>
    <lineage>
        <taxon>Bacteria</taxon>
        <taxon>Bacillati</taxon>
        <taxon>Bacillota</taxon>
        <taxon>Bacilli</taxon>
        <taxon>Lactobacillales</taxon>
        <taxon>Lactobacillaceae</taxon>
        <taxon>Levilactobacillus</taxon>
    </lineage>
</organism>
<reference evidence="2" key="1">
    <citation type="journal article" date="2019" name="Int. J. Syst. Evol. Microbiol.">
        <title>The Global Catalogue of Microorganisms (GCM) 10K type strain sequencing project: providing services to taxonomists for standard genome sequencing and annotation.</title>
        <authorList>
            <consortium name="The Broad Institute Genomics Platform"/>
            <consortium name="The Broad Institute Genome Sequencing Center for Infectious Disease"/>
            <person name="Wu L."/>
            <person name="Ma J."/>
        </authorList>
    </citation>
    <scope>NUCLEOTIDE SEQUENCE [LARGE SCALE GENOMIC DNA]</scope>
    <source>
        <strain evidence="2">CCM 8979</strain>
    </source>
</reference>